<dbReference type="InterPro" id="IPR001387">
    <property type="entry name" value="Cro/C1-type_HTH"/>
</dbReference>
<dbReference type="Proteomes" id="UP001217476">
    <property type="component" value="Chromosome"/>
</dbReference>
<feature type="domain" description="HTH cro/C1-type" evidence="1">
    <location>
        <begin position="9"/>
        <end position="63"/>
    </location>
</feature>
<dbReference type="PROSITE" id="PS50943">
    <property type="entry name" value="HTH_CROC1"/>
    <property type="match status" value="1"/>
</dbReference>
<organism evidence="2 3">
    <name type="scientific">Candidatus Devosia phytovorans</name>
    <dbReference type="NCBI Taxonomy" id="3121372"/>
    <lineage>
        <taxon>Bacteria</taxon>
        <taxon>Pseudomonadati</taxon>
        <taxon>Pseudomonadota</taxon>
        <taxon>Alphaproteobacteria</taxon>
        <taxon>Hyphomicrobiales</taxon>
        <taxon>Devosiaceae</taxon>
        <taxon>Devosia</taxon>
    </lineage>
</organism>
<dbReference type="SMART" id="SM00530">
    <property type="entry name" value="HTH_XRE"/>
    <property type="match status" value="1"/>
</dbReference>
<proteinExistence type="predicted"/>
<dbReference type="CDD" id="cd00093">
    <property type="entry name" value="HTH_XRE"/>
    <property type="match status" value="1"/>
</dbReference>
<dbReference type="GO" id="GO:0003677">
    <property type="term" value="F:DNA binding"/>
    <property type="evidence" value="ECO:0007669"/>
    <property type="project" value="InterPro"/>
</dbReference>
<evidence type="ECO:0000313" key="3">
    <source>
        <dbReference type="Proteomes" id="UP001217476"/>
    </source>
</evidence>
<evidence type="ECO:0000259" key="1">
    <source>
        <dbReference type="PROSITE" id="PS50943"/>
    </source>
</evidence>
<reference evidence="2" key="1">
    <citation type="submission" date="2023-03" db="EMBL/GenBank/DDBJ databases">
        <title>Andean soil-derived lignocellulolytic bacterial consortium as a source of novel taxa and putative plastic-active enzymes.</title>
        <authorList>
            <person name="Diaz-Garcia L."/>
            <person name="Chuvochina M."/>
            <person name="Feuerriegel G."/>
            <person name="Bunk B."/>
            <person name="Sproer C."/>
            <person name="Streit W.R."/>
            <person name="Rodriguez L.M."/>
            <person name="Overmann J."/>
            <person name="Jimenez D.J."/>
        </authorList>
    </citation>
    <scope>NUCLEOTIDE SEQUENCE</scope>
    <source>
        <strain evidence="2">MAG 4196</strain>
    </source>
</reference>
<dbReference type="InterPro" id="IPR010982">
    <property type="entry name" value="Lambda_DNA-bd_dom_sf"/>
</dbReference>
<dbReference type="Gene3D" id="1.10.260.40">
    <property type="entry name" value="lambda repressor-like DNA-binding domains"/>
    <property type="match status" value="1"/>
</dbReference>
<gene>
    <name evidence="2" type="ORF">P0Y65_17020</name>
</gene>
<dbReference type="AlphaFoldDB" id="A0AAJ5VUZ8"/>
<dbReference type="Pfam" id="PF01381">
    <property type="entry name" value="HTH_3"/>
    <property type="match status" value="1"/>
</dbReference>
<protein>
    <submittedName>
        <fullName evidence="2">Helix-turn-helix transcriptional regulator</fullName>
    </submittedName>
</protein>
<sequence>MALPNSAQIRAARALLGWSQPKVSAMAGVAVNTLSRFESGRRPLTDRTLRDIERVFEENGISFARNGRTVVVSLLQAEEE</sequence>
<evidence type="ECO:0000313" key="2">
    <source>
        <dbReference type="EMBL" id="WEK03874.1"/>
    </source>
</evidence>
<accession>A0AAJ5VUZ8</accession>
<dbReference type="EMBL" id="CP119312">
    <property type="protein sequence ID" value="WEK03874.1"/>
    <property type="molecule type" value="Genomic_DNA"/>
</dbReference>
<dbReference type="SUPFAM" id="SSF47413">
    <property type="entry name" value="lambda repressor-like DNA-binding domains"/>
    <property type="match status" value="1"/>
</dbReference>
<name>A0AAJ5VUZ8_9HYPH</name>